<name>A0A5J6LCD9_9GAMM</name>
<organism evidence="8 9">
    <name type="scientific">Nitrincola iocasae</name>
    <dbReference type="NCBI Taxonomy" id="2614693"/>
    <lineage>
        <taxon>Bacteria</taxon>
        <taxon>Pseudomonadati</taxon>
        <taxon>Pseudomonadota</taxon>
        <taxon>Gammaproteobacteria</taxon>
        <taxon>Oceanospirillales</taxon>
        <taxon>Oceanospirillaceae</taxon>
        <taxon>Nitrincola</taxon>
    </lineage>
</organism>
<feature type="transmembrane region" description="Helical" evidence="7">
    <location>
        <begin position="349"/>
        <end position="370"/>
    </location>
</feature>
<evidence type="ECO:0000313" key="8">
    <source>
        <dbReference type="EMBL" id="QEW06255.1"/>
    </source>
</evidence>
<keyword evidence="3" id="KW-1003">Cell membrane</keyword>
<dbReference type="EMBL" id="CP044222">
    <property type="protein sequence ID" value="QEW06255.1"/>
    <property type="molecule type" value="Genomic_DNA"/>
</dbReference>
<dbReference type="GO" id="GO:0005886">
    <property type="term" value="C:plasma membrane"/>
    <property type="evidence" value="ECO:0007669"/>
    <property type="project" value="UniProtKB-SubCell"/>
</dbReference>
<dbReference type="AlphaFoldDB" id="A0A5J6LCD9"/>
<reference evidence="8 9" key="1">
    <citation type="submission" date="2019-09" db="EMBL/GenBank/DDBJ databases">
        <title>Nitrincola iocasae sp. nov., a bacterium isolated from the sediment collected at a cold seep field in South China Sea.</title>
        <authorList>
            <person name="Zhang H."/>
            <person name="Wang H."/>
            <person name="Li C."/>
        </authorList>
    </citation>
    <scope>NUCLEOTIDE SEQUENCE [LARGE SCALE GENOMIC DNA]</scope>
    <source>
        <strain evidence="8 9">KXZD1103</strain>
    </source>
</reference>
<feature type="transmembrane region" description="Helical" evidence="7">
    <location>
        <begin position="44"/>
        <end position="64"/>
    </location>
</feature>
<protein>
    <submittedName>
        <fullName evidence="8">Oligosaccharide flippase family protein</fullName>
    </submittedName>
</protein>
<feature type="transmembrane region" description="Helical" evidence="7">
    <location>
        <begin position="316"/>
        <end position="337"/>
    </location>
</feature>
<feature type="transmembrane region" description="Helical" evidence="7">
    <location>
        <begin position="406"/>
        <end position="424"/>
    </location>
</feature>
<dbReference type="InterPro" id="IPR050833">
    <property type="entry name" value="Poly_Biosynth_Transport"/>
</dbReference>
<evidence type="ECO:0000256" key="6">
    <source>
        <dbReference type="ARBA" id="ARBA00023136"/>
    </source>
</evidence>
<accession>A0A5J6LCD9</accession>
<dbReference type="PANTHER" id="PTHR30250:SF10">
    <property type="entry name" value="LIPOPOLYSACCHARIDE BIOSYNTHESIS PROTEIN WZXC"/>
    <property type="match status" value="1"/>
</dbReference>
<keyword evidence="9" id="KW-1185">Reference proteome</keyword>
<keyword evidence="6 7" id="KW-0472">Membrane</keyword>
<evidence type="ECO:0000256" key="4">
    <source>
        <dbReference type="ARBA" id="ARBA00022692"/>
    </source>
</evidence>
<feature type="transmembrane region" description="Helical" evidence="7">
    <location>
        <begin position="85"/>
        <end position="114"/>
    </location>
</feature>
<feature type="transmembrane region" description="Helical" evidence="7">
    <location>
        <begin position="192"/>
        <end position="217"/>
    </location>
</feature>
<dbReference type="KEGG" id="nik:F5I99_06950"/>
<keyword evidence="4 7" id="KW-0812">Transmembrane</keyword>
<evidence type="ECO:0000256" key="1">
    <source>
        <dbReference type="ARBA" id="ARBA00004651"/>
    </source>
</evidence>
<feature type="transmembrane region" description="Helical" evidence="7">
    <location>
        <begin position="134"/>
        <end position="154"/>
    </location>
</feature>
<evidence type="ECO:0000256" key="3">
    <source>
        <dbReference type="ARBA" id="ARBA00022475"/>
    </source>
</evidence>
<evidence type="ECO:0000256" key="2">
    <source>
        <dbReference type="ARBA" id="ARBA00007430"/>
    </source>
</evidence>
<feature type="transmembrane region" description="Helical" evidence="7">
    <location>
        <begin position="166"/>
        <end position="186"/>
    </location>
</feature>
<dbReference type="Pfam" id="PF13440">
    <property type="entry name" value="Polysacc_synt_3"/>
    <property type="match status" value="1"/>
</dbReference>
<comment type="subcellular location">
    <subcellularLocation>
        <location evidence="1">Cell membrane</location>
        <topology evidence="1">Multi-pass membrane protein</topology>
    </subcellularLocation>
</comment>
<gene>
    <name evidence="8" type="ORF">F5I99_06950</name>
</gene>
<keyword evidence="5 7" id="KW-1133">Transmembrane helix</keyword>
<sequence length="460" mass="51380">MVKPHMPSSDISKKQVNRASIWITLGHFSSQGIRLLSNLVLTRILAPEMFGVMALVFTIITALNMMTDLGIKQAVVQNKKGDNDLFLKAAWTMQVIHGVVVSIFLLVFGMIMLIYIQPAMVVYKNAYAHPDLPIALIIMAIVPVITGFNSIKIAQCSRKVQLGKLVLIELLAAISGIAVMLVYAQYSTDILVLIYGSIVSALVKMALSHLYLSGVSIGFAFNKELFKEIYTFGKWIVVSSVMGFLINSGDKLILGIWITSSALGFYSIAVILASFIKQLVEKFISTLFFPMLSSALRKLDDKNDIKPLYYSIRFKVDTFCCFSAGFIYGISDLLISVLYDERYQDVSAILKILSFGCIWIGFQLAGQLLLADGKSKKLSSIAFFQALSLYLFMPLAYYLFGFYGAVWAVALNPFIRFLVSSYYMKKLFFFDVYKEARGLVFYPVGALLAYFITITTSNFI</sequence>
<dbReference type="PANTHER" id="PTHR30250">
    <property type="entry name" value="PST FAMILY PREDICTED COLANIC ACID TRANSPORTER"/>
    <property type="match status" value="1"/>
</dbReference>
<evidence type="ECO:0000313" key="9">
    <source>
        <dbReference type="Proteomes" id="UP000325606"/>
    </source>
</evidence>
<evidence type="ECO:0000256" key="7">
    <source>
        <dbReference type="SAM" id="Phobius"/>
    </source>
</evidence>
<comment type="similarity">
    <text evidence="2">Belongs to the polysaccharide synthase family.</text>
</comment>
<feature type="transmembrane region" description="Helical" evidence="7">
    <location>
        <begin position="229"/>
        <end position="246"/>
    </location>
</feature>
<feature type="transmembrane region" description="Helical" evidence="7">
    <location>
        <begin position="436"/>
        <end position="454"/>
    </location>
</feature>
<dbReference type="Proteomes" id="UP000325606">
    <property type="component" value="Chromosome"/>
</dbReference>
<proteinExistence type="inferred from homology"/>
<feature type="transmembrane region" description="Helical" evidence="7">
    <location>
        <begin position="252"/>
        <end position="276"/>
    </location>
</feature>
<feature type="transmembrane region" description="Helical" evidence="7">
    <location>
        <begin position="382"/>
        <end position="400"/>
    </location>
</feature>
<evidence type="ECO:0000256" key="5">
    <source>
        <dbReference type="ARBA" id="ARBA00022989"/>
    </source>
</evidence>